<dbReference type="InterPro" id="IPR006300">
    <property type="entry name" value="FlgB"/>
</dbReference>
<sequence>MANLIDQAFGTHATALQLRAERAQLLAANLANADTPGFKARDIDFKQALASAQGGAGPLVTTQANHLASLDAGASTKALYRTPLQPSLDGNTVDVATEQAAFGENSNRYLASLTFLNGRIRGLMTALRGE</sequence>
<feature type="domain" description="Flagellar basal body rod protein N-terminal" evidence="7">
    <location>
        <begin position="11"/>
        <end position="39"/>
    </location>
</feature>
<reference evidence="9" key="1">
    <citation type="submission" date="2016-03" db="EMBL/GenBank/DDBJ databases">
        <title>Complete genome sequence of Solimmundus cernigliae, representing a novel lineage of polycyclic aromatic hydrocarbon degraders within the Gammaproteobacteria.</title>
        <authorList>
            <person name="Singleton D.R."/>
            <person name="Dickey A.N."/>
            <person name="Scholl E.H."/>
            <person name="Wright F.A."/>
            <person name="Aitken M.D."/>
        </authorList>
    </citation>
    <scope>NUCLEOTIDE SEQUENCE [LARGE SCALE GENOMIC DNA]</scope>
    <source>
        <strain evidence="9">TR3.2</strain>
    </source>
</reference>
<evidence type="ECO:0000256" key="1">
    <source>
        <dbReference type="ARBA" id="ARBA00004117"/>
    </source>
</evidence>
<dbReference type="OrthoDB" id="9788334at2"/>
<organism evidence="8 9">
    <name type="scientific">Immundisolibacter cernigliae</name>
    <dbReference type="NCBI Taxonomy" id="1810504"/>
    <lineage>
        <taxon>Bacteria</taxon>
        <taxon>Pseudomonadati</taxon>
        <taxon>Pseudomonadota</taxon>
        <taxon>Gammaproteobacteria</taxon>
        <taxon>Immundisolibacterales</taxon>
        <taxon>Immundisolibacteraceae</taxon>
        <taxon>Immundisolibacter</taxon>
    </lineage>
</organism>
<dbReference type="PANTHER" id="PTHR30435:SF12">
    <property type="entry name" value="FLAGELLAR BASAL BODY ROD PROTEIN FLGB"/>
    <property type="match status" value="1"/>
</dbReference>
<dbReference type="PIRSF" id="PIRSF002889">
    <property type="entry name" value="Rod_FlgB"/>
    <property type="match status" value="1"/>
</dbReference>
<gene>
    <name evidence="8" type="primary">flgB</name>
    <name evidence="8" type="ORF">PG2T_05710</name>
</gene>
<keyword evidence="8" id="KW-0282">Flagellum</keyword>
<name>A0A1B1YSD7_9GAMM</name>
<dbReference type="Pfam" id="PF00460">
    <property type="entry name" value="Flg_bb_rod"/>
    <property type="match status" value="1"/>
</dbReference>
<dbReference type="STRING" id="1810504.PG2T_05710"/>
<dbReference type="EMBL" id="CP014671">
    <property type="protein sequence ID" value="ANX03738.1"/>
    <property type="molecule type" value="Genomic_DNA"/>
</dbReference>
<accession>A0A1B1YSD7</accession>
<dbReference type="InterPro" id="IPR001444">
    <property type="entry name" value="Flag_bb_rod_N"/>
</dbReference>
<dbReference type="GO" id="GO:0071978">
    <property type="term" value="P:bacterial-type flagellum-dependent swarming motility"/>
    <property type="evidence" value="ECO:0007669"/>
    <property type="project" value="TreeGrafter"/>
</dbReference>
<dbReference type="InterPro" id="IPR019776">
    <property type="entry name" value="Flagellar_basal_body_rod_CS"/>
</dbReference>
<dbReference type="NCBIfam" id="TIGR01396">
    <property type="entry name" value="FlgB"/>
    <property type="match status" value="1"/>
</dbReference>
<dbReference type="PANTHER" id="PTHR30435">
    <property type="entry name" value="FLAGELLAR PROTEIN"/>
    <property type="match status" value="1"/>
</dbReference>
<keyword evidence="8" id="KW-0969">Cilium</keyword>
<evidence type="ECO:0000256" key="6">
    <source>
        <dbReference type="PIRNR" id="PIRNR002889"/>
    </source>
</evidence>
<keyword evidence="4 6" id="KW-0975">Bacterial flagellum</keyword>
<dbReference type="Proteomes" id="UP000092952">
    <property type="component" value="Chromosome"/>
</dbReference>
<dbReference type="GO" id="GO:0030694">
    <property type="term" value="C:bacterial-type flagellum basal body, rod"/>
    <property type="evidence" value="ECO:0007669"/>
    <property type="project" value="InterPro"/>
</dbReference>
<evidence type="ECO:0000313" key="8">
    <source>
        <dbReference type="EMBL" id="ANX03738.1"/>
    </source>
</evidence>
<dbReference type="KEGG" id="gbi:PG2T_05710"/>
<keyword evidence="9" id="KW-1185">Reference proteome</keyword>
<protein>
    <recommendedName>
        <fullName evidence="3 6">Flagellar basal body rod protein FlgB</fullName>
    </recommendedName>
</protein>
<dbReference type="RefSeq" id="WP_068803343.1">
    <property type="nucleotide sequence ID" value="NZ_CP014671.1"/>
</dbReference>
<comment type="similarity">
    <text evidence="2 6">Belongs to the flagella basal body rod proteins family.</text>
</comment>
<comment type="subunit">
    <text evidence="6">The basal body constitutes a major portion of the flagellar organelle and consists of a number of rings mounted on a central rod.</text>
</comment>
<dbReference type="AlphaFoldDB" id="A0A1B1YSD7"/>
<evidence type="ECO:0000256" key="5">
    <source>
        <dbReference type="ARBA" id="ARBA00024934"/>
    </source>
</evidence>
<comment type="function">
    <text evidence="5 6">Structural component of flagellum, the bacterial motility apparatus. Part of the rod structure of flagellar basal body.</text>
</comment>
<evidence type="ECO:0000256" key="4">
    <source>
        <dbReference type="ARBA" id="ARBA00023143"/>
    </source>
</evidence>
<dbReference type="InParanoid" id="A0A1B1YSD7"/>
<evidence type="ECO:0000256" key="3">
    <source>
        <dbReference type="ARBA" id="ARBA00014376"/>
    </source>
</evidence>
<keyword evidence="8" id="KW-0966">Cell projection</keyword>
<evidence type="ECO:0000259" key="7">
    <source>
        <dbReference type="Pfam" id="PF00460"/>
    </source>
</evidence>
<evidence type="ECO:0000313" key="9">
    <source>
        <dbReference type="Proteomes" id="UP000092952"/>
    </source>
</evidence>
<dbReference type="PROSITE" id="PS00588">
    <property type="entry name" value="FLAGELLA_BB_ROD"/>
    <property type="match status" value="1"/>
</dbReference>
<comment type="subcellular location">
    <subcellularLocation>
        <location evidence="1 6">Bacterial flagellum basal body</location>
    </subcellularLocation>
</comment>
<dbReference type="FunCoup" id="A0A1B1YSD7">
    <property type="interactions" value="63"/>
</dbReference>
<evidence type="ECO:0000256" key="2">
    <source>
        <dbReference type="ARBA" id="ARBA00009677"/>
    </source>
</evidence>
<proteinExistence type="inferred from homology"/>